<dbReference type="InterPro" id="IPR029069">
    <property type="entry name" value="HotDog_dom_sf"/>
</dbReference>
<dbReference type="Gene3D" id="3.10.129.10">
    <property type="entry name" value="Hotdog Thioesterase"/>
    <property type="match status" value="1"/>
</dbReference>
<dbReference type="AlphaFoldDB" id="A0A0G1UBI5"/>
<dbReference type="Pfam" id="PF01575">
    <property type="entry name" value="MaoC_dehydratas"/>
    <property type="match status" value="1"/>
</dbReference>
<evidence type="ECO:0000259" key="1">
    <source>
        <dbReference type="Pfam" id="PF01575"/>
    </source>
</evidence>
<protein>
    <submittedName>
        <fullName evidence="2">3-oxoacyl-(Acyl-carrier-protein) reductase</fullName>
    </submittedName>
</protein>
<comment type="caution">
    <text evidence="2">The sequence shown here is derived from an EMBL/GenBank/DDBJ whole genome shotgun (WGS) entry which is preliminary data.</text>
</comment>
<evidence type="ECO:0000313" key="2">
    <source>
        <dbReference type="EMBL" id="KKU91479.1"/>
    </source>
</evidence>
<dbReference type="GO" id="GO:0019171">
    <property type="term" value="F:(3R)-hydroxyacyl-[acyl-carrier-protein] dehydratase activity"/>
    <property type="evidence" value="ECO:0007669"/>
    <property type="project" value="TreeGrafter"/>
</dbReference>
<sequence length="140" mass="15433">MTEPRDLSINDISVGDTASFDRIWTNEDVLAFASLTGDKNPLHLDEEYARKTKFGRRLVHGMLVGSACSTLVGMYLPGKRCLYVRQTLDFKEPVFIGDKVVIRGEVKSKSLAIGLVDIFISIIKDGRNAVEGTATVQILS</sequence>
<dbReference type="EMBL" id="LCPF01000001">
    <property type="protein sequence ID" value="KKU91479.1"/>
    <property type="molecule type" value="Genomic_DNA"/>
</dbReference>
<evidence type="ECO:0000313" key="3">
    <source>
        <dbReference type="Proteomes" id="UP000034956"/>
    </source>
</evidence>
<dbReference type="Proteomes" id="UP000034956">
    <property type="component" value="Unassembled WGS sequence"/>
</dbReference>
<dbReference type="CDD" id="cd03449">
    <property type="entry name" value="R_hydratase"/>
    <property type="match status" value="1"/>
</dbReference>
<name>A0A0G1UBI5_9BACT</name>
<gene>
    <name evidence="2" type="ORF">UY23_C0001G0085</name>
</gene>
<dbReference type="GO" id="GO:0006633">
    <property type="term" value="P:fatty acid biosynthetic process"/>
    <property type="evidence" value="ECO:0007669"/>
    <property type="project" value="TreeGrafter"/>
</dbReference>
<dbReference type="InterPro" id="IPR002539">
    <property type="entry name" value="MaoC-like_dom"/>
</dbReference>
<dbReference type="PANTHER" id="PTHR43437:SF3">
    <property type="entry name" value="HYDROXYACYL-THIOESTER DEHYDRATASE TYPE 2, MITOCHONDRIAL"/>
    <property type="match status" value="1"/>
</dbReference>
<dbReference type="PANTHER" id="PTHR43437">
    <property type="entry name" value="HYDROXYACYL-THIOESTER DEHYDRATASE TYPE 2, MITOCHONDRIAL-RELATED"/>
    <property type="match status" value="1"/>
</dbReference>
<dbReference type="InterPro" id="IPR050965">
    <property type="entry name" value="UPF0336/Enoyl-CoA_hydratase"/>
</dbReference>
<accession>A0A0G1UBI5</accession>
<dbReference type="SUPFAM" id="SSF54637">
    <property type="entry name" value="Thioesterase/thiol ester dehydrase-isomerase"/>
    <property type="match status" value="1"/>
</dbReference>
<feature type="domain" description="MaoC-like" evidence="1">
    <location>
        <begin position="24"/>
        <end position="109"/>
    </location>
</feature>
<organism evidence="2 3">
    <name type="scientific">Candidatus Jorgensenbacteria bacterium GW2011_GWA1_48_11</name>
    <dbReference type="NCBI Taxonomy" id="1618660"/>
    <lineage>
        <taxon>Bacteria</taxon>
        <taxon>Candidatus Joergenseniibacteriota</taxon>
    </lineage>
</organism>
<proteinExistence type="predicted"/>
<reference evidence="2 3" key="1">
    <citation type="journal article" date="2015" name="Nature">
        <title>rRNA introns, odd ribosomes, and small enigmatic genomes across a large radiation of phyla.</title>
        <authorList>
            <person name="Brown C.T."/>
            <person name="Hug L.A."/>
            <person name="Thomas B.C."/>
            <person name="Sharon I."/>
            <person name="Castelle C.J."/>
            <person name="Singh A."/>
            <person name="Wilkins M.J."/>
            <person name="Williams K.H."/>
            <person name="Banfield J.F."/>
        </authorList>
    </citation>
    <scope>NUCLEOTIDE SEQUENCE [LARGE SCALE GENOMIC DNA]</scope>
</reference>